<comment type="caution">
    <text evidence="1">The sequence shown here is derived from an EMBL/GenBank/DDBJ whole genome shotgun (WGS) entry which is preliminary data.</text>
</comment>
<evidence type="ECO:0000313" key="2">
    <source>
        <dbReference type="Proteomes" id="UP000077202"/>
    </source>
</evidence>
<name>A0A176VNT7_MARPO</name>
<reference evidence="1" key="1">
    <citation type="submission" date="2016-03" db="EMBL/GenBank/DDBJ databases">
        <title>Mechanisms controlling the formation of the plant cell surface in tip-growing cells are functionally conserved among land plants.</title>
        <authorList>
            <person name="Honkanen S."/>
            <person name="Jones V.A."/>
            <person name="Morieri G."/>
            <person name="Champion C."/>
            <person name="Hetherington A.J."/>
            <person name="Kelly S."/>
            <person name="Saint-Marcoux D."/>
            <person name="Proust H."/>
            <person name="Prescott H."/>
            <person name="Dolan L."/>
        </authorList>
    </citation>
    <scope>NUCLEOTIDE SEQUENCE [LARGE SCALE GENOMIC DNA]</scope>
    <source>
        <tissue evidence="1">Whole gametophyte</tissue>
    </source>
</reference>
<accession>A0A176VNT7</accession>
<keyword evidence="2" id="KW-1185">Reference proteome</keyword>
<evidence type="ECO:0000313" key="1">
    <source>
        <dbReference type="EMBL" id="OAE21635.1"/>
    </source>
</evidence>
<proteinExistence type="predicted"/>
<gene>
    <name evidence="1" type="ORF">AXG93_2619s1030</name>
</gene>
<organism evidence="1 2">
    <name type="scientific">Marchantia polymorpha subsp. ruderalis</name>
    <dbReference type="NCBI Taxonomy" id="1480154"/>
    <lineage>
        <taxon>Eukaryota</taxon>
        <taxon>Viridiplantae</taxon>
        <taxon>Streptophyta</taxon>
        <taxon>Embryophyta</taxon>
        <taxon>Marchantiophyta</taxon>
        <taxon>Marchantiopsida</taxon>
        <taxon>Marchantiidae</taxon>
        <taxon>Marchantiales</taxon>
        <taxon>Marchantiaceae</taxon>
        <taxon>Marchantia</taxon>
    </lineage>
</organism>
<dbReference type="AlphaFoldDB" id="A0A176VNT7"/>
<dbReference type="Proteomes" id="UP000077202">
    <property type="component" value="Unassembled WGS sequence"/>
</dbReference>
<sequence length="109" mass="11868">MLHDPLSLQLLSPAAAAAAATPLSLLLEVGTSAHPATIVVVQEQQQQQLLSDRSVWPGQAGVRRPTLNPKALRGWTAFLFRNRCPVFYSHFRNEGKRVCKANSDYGTAG</sequence>
<dbReference type="EMBL" id="LVLJ01003371">
    <property type="protein sequence ID" value="OAE21635.1"/>
    <property type="molecule type" value="Genomic_DNA"/>
</dbReference>
<protein>
    <submittedName>
        <fullName evidence="1">Uncharacterized protein</fullName>
    </submittedName>
</protein>